<dbReference type="GO" id="GO:0005840">
    <property type="term" value="C:ribosome"/>
    <property type="evidence" value="ECO:0007669"/>
    <property type="project" value="UniProtKB-KW"/>
</dbReference>
<dbReference type="Proteomes" id="UP000745577">
    <property type="component" value="Unassembled WGS sequence"/>
</dbReference>
<keyword evidence="5" id="KW-0699">rRNA-binding</keyword>
<comment type="similarity">
    <text evidence="1 5">Belongs to the universal ribosomal protein uL10 family.</text>
</comment>
<keyword evidence="3 5" id="KW-0687">Ribonucleoprotein</keyword>
<evidence type="ECO:0000313" key="6">
    <source>
        <dbReference type="EMBL" id="MCA9380152.1"/>
    </source>
</evidence>
<dbReference type="GO" id="GO:0070180">
    <property type="term" value="F:large ribosomal subunit rRNA binding"/>
    <property type="evidence" value="ECO:0007669"/>
    <property type="project" value="UniProtKB-UniRule"/>
</dbReference>
<dbReference type="AlphaFoldDB" id="A0A955I7R8"/>
<accession>A0A955I7R8</accession>
<reference evidence="6" key="1">
    <citation type="submission" date="2020-04" db="EMBL/GenBank/DDBJ databases">
        <authorList>
            <person name="Zhang T."/>
        </authorList>
    </citation>
    <scope>NUCLEOTIDE SEQUENCE</scope>
    <source>
        <strain evidence="6">HKST-UBA15</strain>
    </source>
</reference>
<dbReference type="Gene3D" id="3.30.70.1730">
    <property type="match status" value="1"/>
</dbReference>
<evidence type="ECO:0000313" key="7">
    <source>
        <dbReference type="Proteomes" id="UP000745577"/>
    </source>
</evidence>
<keyword evidence="5" id="KW-0694">RNA-binding</keyword>
<gene>
    <name evidence="5" type="primary">rplJ</name>
    <name evidence="6" type="ORF">KC675_03130</name>
</gene>
<dbReference type="GO" id="GO:1990904">
    <property type="term" value="C:ribonucleoprotein complex"/>
    <property type="evidence" value="ECO:0007669"/>
    <property type="project" value="UniProtKB-KW"/>
</dbReference>
<comment type="function">
    <text evidence="5">Forms part of the ribosomal stalk, playing a central role in the interaction of the ribosome with GTP-bound translation factors.</text>
</comment>
<dbReference type="InterPro" id="IPR001790">
    <property type="entry name" value="Ribosomal_uL10"/>
</dbReference>
<evidence type="ECO:0000256" key="2">
    <source>
        <dbReference type="ARBA" id="ARBA00022980"/>
    </source>
</evidence>
<dbReference type="InterPro" id="IPR043141">
    <property type="entry name" value="Ribosomal_uL10-like_sf"/>
</dbReference>
<name>A0A955I7R8_9BACT</name>
<keyword evidence="2 5" id="KW-0689">Ribosomal protein</keyword>
<dbReference type="NCBIfam" id="NF000955">
    <property type="entry name" value="PRK00099.1-1"/>
    <property type="match status" value="1"/>
</dbReference>
<dbReference type="HAMAP" id="MF_00362">
    <property type="entry name" value="Ribosomal_uL10"/>
    <property type="match status" value="1"/>
</dbReference>
<proteinExistence type="inferred from homology"/>
<evidence type="ECO:0000256" key="5">
    <source>
        <dbReference type="HAMAP-Rule" id="MF_00362"/>
    </source>
</evidence>
<evidence type="ECO:0000256" key="4">
    <source>
        <dbReference type="ARBA" id="ARBA00035202"/>
    </source>
</evidence>
<evidence type="ECO:0000256" key="1">
    <source>
        <dbReference type="ARBA" id="ARBA00008889"/>
    </source>
</evidence>
<comment type="subunit">
    <text evidence="5">Part of the ribosomal stalk of the 50S ribosomal subunit. The N-terminus interacts with L11 and the large rRNA to form the base of the stalk. The C-terminus forms an elongated spine to which L12 dimers bind in a sequential fashion forming a multimeric L10(L12)X complex.</text>
</comment>
<dbReference type="InterPro" id="IPR047865">
    <property type="entry name" value="Ribosomal_uL10_bac_type"/>
</dbReference>
<dbReference type="CDD" id="cd05797">
    <property type="entry name" value="Ribosomal_L10"/>
    <property type="match status" value="1"/>
</dbReference>
<dbReference type="GO" id="GO:0006412">
    <property type="term" value="P:translation"/>
    <property type="evidence" value="ECO:0007669"/>
    <property type="project" value="UniProtKB-UniRule"/>
</dbReference>
<comment type="caution">
    <text evidence="6">The sequence shown here is derived from an EMBL/GenBank/DDBJ whole genome shotgun (WGS) entry which is preliminary data.</text>
</comment>
<dbReference type="Gene3D" id="6.10.250.290">
    <property type="match status" value="1"/>
</dbReference>
<dbReference type="PANTHER" id="PTHR11560">
    <property type="entry name" value="39S RIBOSOMAL PROTEIN L10, MITOCHONDRIAL"/>
    <property type="match status" value="1"/>
</dbReference>
<dbReference type="EMBL" id="JAGQLL010000034">
    <property type="protein sequence ID" value="MCA9380152.1"/>
    <property type="molecule type" value="Genomic_DNA"/>
</dbReference>
<dbReference type="Pfam" id="PF00466">
    <property type="entry name" value="Ribosomal_L10"/>
    <property type="match status" value="1"/>
</dbReference>
<reference evidence="6" key="2">
    <citation type="journal article" date="2021" name="Microbiome">
        <title>Successional dynamics and alternative stable states in a saline activated sludge microbial community over 9 years.</title>
        <authorList>
            <person name="Wang Y."/>
            <person name="Ye J."/>
            <person name="Ju F."/>
            <person name="Liu L."/>
            <person name="Boyd J.A."/>
            <person name="Deng Y."/>
            <person name="Parks D.H."/>
            <person name="Jiang X."/>
            <person name="Yin X."/>
            <person name="Woodcroft B.J."/>
            <person name="Tyson G.W."/>
            <person name="Hugenholtz P."/>
            <person name="Polz M.F."/>
            <person name="Zhang T."/>
        </authorList>
    </citation>
    <scope>NUCLEOTIDE SEQUENCE</scope>
    <source>
        <strain evidence="6">HKST-UBA15</strain>
    </source>
</reference>
<protein>
    <recommendedName>
        <fullName evidence="4 5">Large ribosomal subunit protein uL10</fullName>
    </recommendedName>
</protein>
<dbReference type="InterPro" id="IPR022973">
    <property type="entry name" value="Ribosomal_uL10_bac"/>
</dbReference>
<organism evidence="6 7">
    <name type="scientific">Candidatus Dojkabacteria bacterium</name>
    <dbReference type="NCBI Taxonomy" id="2099670"/>
    <lineage>
        <taxon>Bacteria</taxon>
        <taxon>Candidatus Dojkabacteria</taxon>
    </lineage>
</organism>
<evidence type="ECO:0000256" key="3">
    <source>
        <dbReference type="ARBA" id="ARBA00023274"/>
    </source>
</evidence>
<sequence length="174" mass="19096">MAKTRKFKEELVKIYREKISNSKSVFIIKPSGITANESVQIKKDLINVGSSYNVVKNSIFSIALEQEGLPAVNNLDANEHAVVFTDENVSEAAKVINTFAKDTGRVEIQAGIYDKNLISGEEVVKLAELPSKDVLIAQVLNLFNAPLTGFVNVINANTRNLVYVMKAIADNKQA</sequence>
<dbReference type="SUPFAM" id="SSF160369">
    <property type="entry name" value="Ribosomal protein L10-like"/>
    <property type="match status" value="1"/>
</dbReference>